<dbReference type="InterPro" id="IPR039773">
    <property type="entry name" value="BAG_chaperone_regulator"/>
</dbReference>
<comment type="caution">
    <text evidence="4">The sequence shown here is derived from an EMBL/GenBank/DDBJ whole genome shotgun (WGS) entry which is preliminary data.</text>
</comment>
<dbReference type="GO" id="GO:0000774">
    <property type="term" value="F:adenyl-nucleotide exchange factor activity"/>
    <property type="evidence" value="ECO:0007669"/>
    <property type="project" value="TreeGrafter"/>
</dbReference>
<dbReference type="InterPro" id="IPR003103">
    <property type="entry name" value="BAG_domain"/>
</dbReference>
<evidence type="ECO:0008006" key="6">
    <source>
        <dbReference type="Google" id="ProtNLM"/>
    </source>
</evidence>
<dbReference type="OrthoDB" id="417450at2759"/>
<dbReference type="GO" id="GO:0050821">
    <property type="term" value="P:protein stabilization"/>
    <property type="evidence" value="ECO:0007669"/>
    <property type="project" value="TreeGrafter"/>
</dbReference>
<dbReference type="PANTHER" id="PTHR12329:SF16">
    <property type="entry name" value="BAG FAMILY MOLECULAR CHAPERONE REGULATOR 1"/>
    <property type="match status" value="1"/>
</dbReference>
<dbReference type="Proteomes" id="UP000027586">
    <property type="component" value="Unassembled WGS sequence"/>
</dbReference>
<dbReference type="InterPro" id="IPR029071">
    <property type="entry name" value="Ubiquitin-like_domsf"/>
</dbReference>
<proteinExistence type="predicted"/>
<dbReference type="PANTHER" id="PTHR12329">
    <property type="entry name" value="BCL2-ASSOCIATED ATHANOGENE"/>
    <property type="match status" value="1"/>
</dbReference>
<dbReference type="PROSITE" id="PS50053">
    <property type="entry name" value="UBIQUITIN_2"/>
    <property type="match status" value="1"/>
</dbReference>
<accession>A0A068S0Y8</accession>
<dbReference type="GO" id="GO:0016020">
    <property type="term" value="C:membrane"/>
    <property type="evidence" value="ECO:0007669"/>
    <property type="project" value="TreeGrafter"/>
</dbReference>
<dbReference type="PROSITE" id="PS51035">
    <property type="entry name" value="BAG"/>
    <property type="match status" value="1"/>
</dbReference>
<evidence type="ECO:0000313" key="5">
    <source>
        <dbReference type="Proteomes" id="UP000027586"/>
    </source>
</evidence>
<sequence>MATLASFFGWRKPSKKELQNTITLSWGKQHYDVSFKRQNLDHVTLKDLKLQCKELTGVPVASMKLTVSGANLKDDTASLASCGIQGGSTVILTGEKVNKQAAQQETASGNPEEYALIQRIVKLLDPIKATMDADIKAFNTLVQEKKSQEESLSAADKKILYEKGVFLSEKLMQALITLDGVECSPEFQTARQRRREGVRLLQAFLERVDAARAEAKPLLHA</sequence>
<dbReference type="Gene3D" id="1.20.58.120">
    <property type="entry name" value="BAG domain"/>
    <property type="match status" value="1"/>
</dbReference>
<reference evidence="4" key="1">
    <citation type="submission" date="2013-08" db="EMBL/GenBank/DDBJ databases">
        <title>Gene expansion shapes genome architecture in the human pathogen Lichtheimia corymbifera: an evolutionary genomics analysis in the ancient terrestrial Mucorales (Mucoromycotina).</title>
        <authorList>
            <person name="Schwartze V.U."/>
            <person name="Winter S."/>
            <person name="Shelest E."/>
            <person name="Marcet-Houben M."/>
            <person name="Horn F."/>
            <person name="Wehner S."/>
            <person name="Hoffmann K."/>
            <person name="Riege K."/>
            <person name="Sammeth M."/>
            <person name="Nowrousian M."/>
            <person name="Valiante V."/>
            <person name="Linde J."/>
            <person name="Jacobsen I.D."/>
            <person name="Marz M."/>
            <person name="Brakhage A.A."/>
            <person name="Gabaldon T."/>
            <person name="Bocker S."/>
            <person name="Voigt K."/>
        </authorList>
    </citation>
    <scope>NUCLEOTIDE SEQUENCE [LARGE SCALE GENOMIC DNA]</scope>
    <source>
        <strain evidence="4">FSU 9682</strain>
    </source>
</reference>
<protein>
    <recommendedName>
        <fullName evidence="6">BAG family molecular chaperone regulator 1</fullName>
    </recommendedName>
</protein>
<organism evidence="4 5">
    <name type="scientific">Lichtheimia corymbifera JMRC:FSU:9682</name>
    <dbReference type="NCBI Taxonomy" id="1263082"/>
    <lineage>
        <taxon>Eukaryota</taxon>
        <taxon>Fungi</taxon>
        <taxon>Fungi incertae sedis</taxon>
        <taxon>Mucoromycota</taxon>
        <taxon>Mucoromycotina</taxon>
        <taxon>Mucoromycetes</taxon>
        <taxon>Mucorales</taxon>
        <taxon>Lichtheimiaceae</taxon>
        <taxon>Lichtheimia</taxon>
    </lineage>
</organism>
<dbReference type="AlphaFoldDB" id="A0A068S0Y8"/>
<dbReference type="STRING" id="1263082.A0A068S0Y8"/>
<dbReference type="Gene3D" id="3.10.20.90">
    <property type="entry name" value="Phosphatidylinositol 3-kinase Catalytic Subunit, Chain A, domain 1"/>
    <property type="match status" value="1"/>
</dbReference>
<dbReference type="EMBL" id="CBTN010000034">
    <property type="protein sequence ID" value="CDH56008.1"/>
    <property type="molecule type" value="Genomic_DNA"/>
</dbReference>
<dbReference type="VEuPathDB" id="FungiDB:LCOR_07097.1"/>
<dbReference type="SMART" id="SM00264">
    <property type="entry name" value="BAG"/>
    <property type="match status" value="1"/>
</dbReference>
<evidence type="ECO:0000259" key="3">
    <source>
        <dbReference type="PROSITE" id="PS51035"/>
    </source>
</evidence>
<dbReference type="GO" id="GO:0005634">
    <property type="term" value="C:nucleus"/>
    <property type="evidence" value="ECO:0007669"/>
    <property type="project" value="TreeGrafter"/>
</dbReference>
<feature type="domain" description="Ubiquitin-like" evidence="2">
    <location>
        <begin position="44"/>
        <end position="99"/>
    </location>
</feature>
<dbReference type="SUPFAM" id="SSF54236">
    <property type="entry name" value="Ubiquitin-like"/>
    <property type="match status" value="1"/>
</dbReference>
<evidence type="ECO:0000256" key="1">
    <source>
        <dbReference type="ARBA" id="ARBA00023186"/>
    </source>
</evidence>
<feature type="domain" description="BAG" evidence="3">
    <location>
        <begin position="167"/>
        <end position="212"/>
    </location>
</feature>
<keyword evidence="5" id="KW-1185">Reference proteome</keyword>
<dbReference type="Pfam" id="PF02179">
    <property type="entry name" value="BAG"/>
    <property type="match status" value="1"/>
</dbReference>
<dbReference type="GO" id="GO:0005829">
    <property type="term" value="C:cytosol"/>
    <property type="evidence" value="ECO:0007669"/>
    <property type="project" value="TreeGrafter"/>
</dbReference>
<dbReference type="SUPFAM" id="SSF63491">
    <property type="entry name" value="BAG domain"/>
    <property type="match status" value="1"/>
</dbReference>
<evidence type="ECO:0000259" key="2">
    <source>
        <dbReference type="PROSITE" id="PS50053"/>
    </source>
</evidence>
<name>A0A068S0Y8_9FUNG</name>
<evidence type="ECO:0000313" key="4">
    <source>
        <dbReference type="EMBL" id="CDH56008.1"/>
    </source>
</evidence>
<dbReference type="InterPro" id="IPR036533">
    <property type="entry name" value="BAG_dom_sf"/>
</dbReference>
<gene>
    <name evidence="4" type="ORF">LCOR_07097.1</name>
</gene>
<dbReference type="Pfam" id="PF00240">
    <property type="entry name" value="ubiquitin"/>
    <property type="match status" value="1"/>
</dbReference>
<keyword evidence="1" id="KW-0143">Chaperone</keyword>
<dbReference type="SMART" id="SM00213">
    <property type="entry name" value="UBQ"/>
    <property type="match status" value="1"/>
</dbReference>
<dbReference type="InterPro" id="IPR000626">
    <property type="entry name" value="Ubiquitin-like_dom"/>
</dbReference>
<dbReference type="GO" id="GO:0051087">
    <property type="term" value="F:protein-folding chaperone binding"/>
    <property type="evidence" value="ECO:0007669"/>
    <property type="project" value="InterPro"/>
</dbReference>